<dbReference type="Proteomes" id="UP001606210">
    <property type="component" value="Unassembled WGS sequence"/>
</dbReference>
<dbReference type="EMBL" id="JBIGHV010000010">
    <property type="protein sequence ID" value="MFG6433053.1"/>
    <property type="molecule type" value="Genomic_DNA"/>
</dbReference>
<sequence length="141" mass="15239">MANIQVIQRNAHLAGNVKVEFVEGRAGRVTKGTLVAISNSARGSGDAREYQATSIQWTLWGAQAENAAAYLGRGSHVNVVGRMSNNNYVRDGETVYGWDFVVDEIDFLDSRAEAEARRGGNKPRPSAGDEAKADSHRPAHA</sequence>
<evidence type="ECO:0000256" key="1">
    <source>
        <dbReference type="ARBA" id="ARBA00023125"/>
    </source>
</evidence>
<dbReference type="CDD" id="cd04496">
    <property type="entry name" value="SSB_OBF"/>
    <property type="match status" value="1"/>
</dbReference>
<reference evidence="4 5" key="1">
    <citation type="submission" date="2024-08" db="EMBL/GenBank/DDBJ databases">
        <authorList>
            <person name="Lu H."/>
        </authorList>
    </citation>
    <scope>NUCLEOTIDE SEQUENCE [LARGE SCALE GENOMIC DNA]</scope>
    <source>
        <strain evidence="4 5">LYH14W</strain>
    </source>
</reference>
<dbReference type="SUPFAM" id="SSF50249">
    <property type="entry name" value="Nucleic acid-binding proteins"/>
    <property type="match status" value="1"/>
</dbReference>
<dbReference type="RefSeq" id="WP_394483422.1">
    <property type="nucleotide sequence ID" value="NZ_JBIGHV010000010.1"/>
</dbReference>
<protein>
    <submittedName>
        <fullName evidence="4">Single-stranded DNA-binding protein</fullName>
    </submittedName>
</protein>
<accession>A0ABW7F8W5</accession>
<dbReference type="Gene3D" id="2.40.50.140">
    <property type="entry name" value="Nucleic acid-binding proteins"/>
    <property type="match status" value="1"/>
</dbReference>
<comment type="caution">
    <text evidence="4">The sequence shown here is derived from an EMBL/GenBank/DDBJ whole genome shotgun (WGS) entry which is preliminary data.</text>
</comment>
<keyword evidence="1 2" id="KW-0238">DNA-binding</keyword>
<proteinExistence type="predicted"/>
<dbReference type="PROSITE" id="PS50935">
    <property type="entry name" value="SSB"/>
    <property type="match status" value="1"/>
</dbReference>
<feature type="compositionally biased region" description="Basic and acidic residues" evidence="3">
    <location>
        <begin position="127"/>
        <end position="141"/>
    </location>
</feature>
<gene>
    <name evidence="4" type="ORF">ACG00Y_24275</name>
</gene>
<evidence type="ECO:0000256" key="3">
    <source>
        <dbReference type="SAM" id="MobiDB-lite"/>
    </source>
</evidence>
<dbReference type="GO" id="GO:0003677">
    <property type="term" value="F:DNA binding"/>
    <property type="evidence" value="ECO:0007669"/>
    <property type="project" value="UniProtKB-KW"/>
</dbReference>
<evidence type="ECO:0000256" key="2">
    <source>
        <dbReference type="PROSITE-ProRule" id="PRU00252"/>
    </source>
</evidence>
<dbReference type="InterPro" id="IPR000424">
    <property type="entry name" value="Primosome_PriB/ssb"/>
</dbReference>
<keyword evidence="5" id="KW-1185">Reference proteome</keyword>
<dbReference type="Pfam" id="PF00436">
    <property type="entry name" value="SSB"/>
    <property type="match status" value="1"/>
</dbReference>
<dbReference type="InterPro" id="IPR012340">
    <property type="entry name" value="NA-bd_OB-fold"/>
</dbReference>
<organism evidence="4 5">
    <name type="scientific">Pelomonas parva</name>
    <dbReference type="NCBI Taxonomy" id="3299032"/>
    <lineage>
        <taxon>Bacteria</taxon>
        <taxon>Pseudomonadati</taxon>
        <taxon>Pseudomonadota</taxon>
        <taxon>Betaproteobacteria</taxon>
        <taxon>Burkholderiales</taxon>
        <taxon>Sphaerotilaceae</taxon>
        <taxon>Roseateles</taxon>
    </lineage>
</organism>
<evidence type="ECO:0000313" key="4">
    <source>
        <dbReference type="EMBL" id="MFG6433053.1"/>
    </source>
</evidence>
<feature type="region of interest" description="Disordered" evidence="3">
    <location>
        <begin position="113"/>
        <end position="141"/>
    </location>
</feature>
<name>A0ABW7F8W5_9BURK</name>
<evidence type="ECO:0000313" key="5">
    <source>
        <dbReference type="Proteomes" id="UP001606210"/>
    </source>
</evidence>